<evidence type="ECO:0000313" key="12">
    <source>
        <dbReference type="EMBL" id="PFG73813.1"/>
    </source>
</evidence>
<dbReference type="GO" id="GO:0005198">
    <property type="term" value="F:structural molecule activity"/>
    <property type="evidence" value="ECO:0007669"/>
    <property type="project" value="UniProtKB-UniRule"/>
</dbReference>
<proteinExistence type="inferred from homology"/>
<keyword evidence="12" id="KW-0282">Flagellum</keyword>
<dbReference type="PANTHER" id="PTHR30033:SF1">
    <property type="entry name" value="FLAGELLAR HOOK-ASSOCIATED PROTEIN 1"/>
    <property type="match status" value="1"/>
</dbReference>
<sequence length="574" mass="60797">MALSIGLDTAVKALRAHQLAVDVAAHNIANAQTPGFSRQRVLLRPIGLEGSAWSARDSLLGKPGFGVDARDVHRIRDAFMDYQARQALSSRGQHSAFATPLRNAESVFNDPSDDGISALLARFWAAWHDVVNEPESSAARTALVHAAQTFTLRVQAAHNELDLQRRNLNQQVAAVADEINAYAREIAALNLQIKQVELNGDRANDLRDRRDLLLDKLSELASVQYAESQTGEVSIYLGSHELVFGATARTIVAGPDPGDPTMTKLTWQNDGFDVVASGGKLKGILDARDQALPDLQRKLDAFAVGLINGVNTLHRQGYGLDNSTGLDFLQGTGASDIRLNPVLAANPHRIATAAAPNSPGDAAIALQIASLELRPNMVAGAPATHLVTGETLSPGVTLVGLQVAQGLQPGTYTIVENPPASGILELHYDGNPIGTYNSDDISAPGGTIQFTNGSNVVATLYVAVTGTYTDAQQVADLTAAGNSAIRVEVAPGDFYGNLVAVLGADVNRALGMEQSAGLLVDHLDAMRQAAHGVNIDEEVTNLQAAQHAYNAAARVITVIDDMLDTLINRTGVTR</sequence>
<organism evidence="12 13">
    <name type="scientific">Tepidiforma thermophila (strain KCTC 52669 / CGMCC 1.13589 / G233)</name>
    <dbReference type="NCBI Taxonomy" id="2761530"/>
    <lineage>
        <taxon>Bacteria</taxon>
        <taxon>Bacillati</taxon>
        <taxon>Chloroflexota</taxon>
        <taxon>Tepidiformia</taxon>
        <taxon>Tepidiformales</taxon>
        <taxon>Tepidiformaceae</taxon>
        <taxon>Tepidiforma</taxon>
    </lineage>
</organism>
<dbReference type="GO" id="GO:0009424">
    <property type="term" value="C:bacterial-type flagellum hook"/>
    <property type="evidence" value="ECO:0007669"/>
    <property type="project" value="UniProtKB-UniRule"/>
</dbReference>
<keyword evidence="13" id="KW-1185">Reference proteome</keyword>
<dbReference type="PANTHER" id="PTHR30033">
    <property type="entry name" value="FLAGELLAR HOOK-ASSOCIATED PROTEIN 1"/>
    <property type="match status" value="1"/>
</dbReference>
<evidence type="ECO:0000259" key="11">
    <source>
        <dbReference type="Pfam" id="PF22638"/>
    </source>
</evidence>
<evidence type="ECO:0000256" key="4">
    <source>
        <dbReference type="ARBA" id="ARBA00016244"/>
    </source>
</evidence>
<keyword evidence="6 7" id="KW-0975">Bacterial flagellum</keyword>
<evidence type="ECO:0000256" key="5">
    <source>
        <dbReference type="ARBA" id="ARBA00022525"/>
    </source>
</evidence>
<keyword evidence="12" id="KW-0969">Cilium</keyword>
<dbReference type="InterPro" id="IPR053927">
    <property type="entry name" value="FlgK_helical"/>
</dbReference>
<dbReference type="NCBIfam" id="TIGR02492">
    <property type="entry name" value="flgK_ends"/>
    <property type="match status" value="1"/>
</dbReference>
<dbReference type="Pfam" id="PF06429">
    <property type="entry name" value="Flg_bbr_C"/>
    <property type="match status" value="1"/>
</dbReference>
<feature type="domain" description="Flagellar hook-associated protein FlgK helical" evidence="11">
    <location>
        <begin position="102"/>
        <end position="328"/>
    </location>
</feature>
<keyword evidence="8" id="KW-0175">Coiled coil</keyword>
<keyword evidence="12" id="KW-0966">Cell projection</keyword>
<evidence type="ECO:0000256" key="8">
    <source>
        <dbReference type="SAM" id="Coils"/>
    </source>
</evidence>
<name>A0A2A9HEN2_TEPT2</name>
<dbReference type="InterPro" id="IPR010930">
    <property type="entry name" value="Flg_bb/hook_C_dom"/>
</dbReference>
<dbReference type="SUPFAM" id="SSF64518">
    <property type="entry name" value="Phase 1 flagellin"/>
    <property type="match status" value="1"/>
</dbReference>
<feature type="coiled-coil region" evidence="8">
    <location>
        <begin position="158"/>
        <end position="199"/>
    </location>
</feature>
<evidence type="ECO:0000256" key="3">
    <source>
        <dbReference type="ARBA" id="ARBA00009677"/>
    </source>
</evidence>
<dbReference type="GO" id="GO:0044780">
    <property type="term" value="P:bacterial-type flagellum assembly"/>
    <property type="evidence" value="ECO:0007669"/>
    <property type="project" value="InterPro"/>
</dbReference>
<evidence type="ECO:0000256" key="6">
    <source>
        <dbReference type="ARBA" id="ARBA00023143"/>
    </source>
</evidence>
<dbReference type="Pfam" id="PF22638">
    <property type="entry name" value="FlgK_D1"/>
    <property type="match status" value="1"/>
</dbReference>
<dbReference type="GO" id="GO:0005576">
    <property type="term" value="C:extracellular region"/>
    <property type="evidence" value="ECO:0007669"/>
    <property type="project" value="UniProtKB-SubCell"/>
</dbReference>
<dbReference type="AlphaFoldDB" id="A0A2A9HEN2"/>
<dbReference type="Proteomes" id="UP000223071">
    <property type="component" value="Unassembled WGS sequence"/>
</dbReference>
<dbReference type="RefSeq" id="WP_098503250.1">
    <property type="nucleotide sequence ID" value="NZ_PDJQ01000001.1"/>
</dbReference>
<accession>A0A2A9HEN2</accession>
<dbReference type="PRINTS" id="PR01005">
    <property type="entry name" value="FLGHOOKAP1"/>
</dbReference>
<evidence type="ECO:0000313" key="13">
    <source>
        <dbReference type="Proteomes" id="UP000223071"/>
    </source>
</evidence>
<comment type="subcellular location">
    <subcellularLocation>
        <location evidence="1 7">Bacterial flagellum</location>
    </subcellularLocation>
    <subcellularLocation>
        <location evidence="2 7">Secreted</location>
    </subcellularLocation>
</comment>
<protein>
    <recommendedName>
        <fullName evidence="4 7">Flagellar hook-associated protein 1</fullName>
        <shortName evidence="7">HAP1</shortName>
    </recommendedName>
</protein>
<dbReference type="Pfam" id="PF00460">
    <property type="entry name" value="Flg_bb_rod"/>
    <property type="match status" value="1"/>
</dbReference>
<comment type="caution">
    <text evidence="12">The sequence shown here is derived from an EMBL/GenBank/DDBJ whole genome shotgun (WGS) entry which is preliminary data.</text>
</comment>
<evidence type="ECO:0000256" key="2">
    <source>
        <dbReference type="ARBA" id="ARBA00004613"/>
    </source>
</evidence>
<feature type="domain" description="Flagellar basal body rod protein N-terminal" evidence="9">
    <location>
        <begin position="7"/>
        <end position="36"/>
    </location>
</feature>
<dbReference type="InterPro" id="IPR001444">
    <property type="entry name" value="Flag_bb_rod_N"/>
</dbReference>
<evidence type="ECO:0000256" key="7">
    <source>
        <dbReference type="RuleBase" id="RU362065"/>
    </source>
</evidence>
<feature type="domain" description="Flagellar basal-body/hook protein C-terminal" evidence="10">
    <location>
        <begin position="532"/>
        <end position="568"/>
    </location>
</feature>
<dbReference type="InterPro" id="IPR002371">
    <property type="entry name" value="FlgK"/>
</dbReference>
<comment type="similarity">
    <text evidence="3 7">Belongs to the flagella basal body rod proteins family.</text>
</comment>
<dbReference type="EMBL" id="PDJQ01000001">
    <property type="protein sequence ID" value="PFG73813.1"/>
    <property type="molecule type" value="Genomic_DNA"/>
</dbReference>
<evidence type="ECO:0000259" key="10">
    <source>
        <dbReference type="Pfam" id="PF06429"/>
    </source>
</evidence>
<keyword evidence="5 7" id="KW-0964">Secreted</keyword>
<evidence type="ECO:0000259" key="9">
    <source>
        <dbReference type="Pfam" id="PF00460"/>
    </source>
</evidence>
<gene>
    <name evidence="7" type="primary">flgK</name>
    <name evidence="12" type="ORF">A9A59_1019</name>
</gene>
<reference evidence="12 13" key="1">
    <citation type="submission" date="2017-09" db="EMBL/GenBank/DDBJ databases">
        <title>Sequencing the genomes of two abundant thermophiles in Great Basin hot springs: Thermocrinis jamiesonii and novel Chloroflexi Thermoflexus hugenholtzii.</title>
        <authorList>
            <person name="Hedlund B."/>
        </authorList>
    </citation>
    <scope>NUCLEOTIDE SEQUENCE [LARGE SCALE GENOMIC DNA]</scope>
    <source>
        <strain evidence="12 13">G233</strain>
    </source>
</reference>
<evidence type="ECO:0000256" key="1">
    <source>
        <dbReference type="ARBA" id="ARBA00004365"/>
    </source>
</evidence>